<dbReference type="PANTHER" id="PTHR30146:SF109">
    <property type="entry name" value="HTH-TYPE TRANSCRIPTIONAL REGULATOR GALS"/>
    <property type="match status" value="1"/>
</dbReference>
<dbReference type="Pfam" id="PF13377">
    <property type="entry name" value="Peripla_BP_3"/>
    <property type="match status" value="1"/>
</dbReference>
<keyword evidence="7" id="KW-1185">Reference proteome</keyword>
<keyword evidence="3" id="KW-0804">Transcription</keyword>
<proteinExistence type="predicted"/>
<dbReference type="CDD" id="cd01392">
    <property type="entry name" value="HTH_LacI"/>
    <property type="match status" value="1"/>
</dbReference>
<evidence type="ECO:0000313" key="6">
    <source>
        <dbReference type="EMBL" id="GIJ45000.1"/>
    </source>
</evidence>
<dbReference type="PRINTS" id="PR00036">
    <property type="entry name" value="HTHLACI"/>
</dbReference>
<dbReference type="InterPro" id="IPR010982">
    <property type="entry name" value="Lambda_DNA-bd_dom_sf"/>
</dbReference>
<dbReference type="Gene3D" id="3.40.50.2300">
    <property type="match status" value="2"/>
</dbReference>
<dbReference type="InterPro" id="IPR028082">
    <property type="entry name" value="Peripla_BP_I"/>
</dbReference>
<evidence type="ECO:0000256" key="1">
    <source>
        <dbReference type="ARBA" id="ARBA00023015"/>
    </source>
</evidence>
<feature type="region of interest" description="Disordered" evidence="4">
    <location>
        <begin position="1"/>
        <end position="28"/>
    </location>
</feature>
<dbReference type="Pfam" id="PF00356">
    <property type="entry name" value="LacI"/>
    <property type="match status" value="1"/>
</dbReference>
<dbReference type="AlphaFoldDB" id="A0A8J3YJA6"/>
<dbReference type="SUPFAM" id="SSF47413">
    <property type="entry name" value="lambda repressor-like DNA-binding domains"/>
    <property type="match status" value="1"/>
</dbReference>
<dbReference type="EMBL" id="BOPF01000006">
    <property type="protein sequence ID" value="GIJ45000.1"/>
    <property type="molecule type" value="Genomic_DNA"/>
</dbReference>
<name>A0A8J3YJA6_9ACTN</name>
<sequence>MTLGQPVSGEADPAPEGVPADEPRTVVAPRPRGSVMRDVARLAGVSHQTVSRVLNEHPNVRQETRTRVLEAMRALNYRRNLAARTLVTRRSGTLGIVGYETTLFGPASMLYGIEDAARTAGYFVSVATIRTLERDSVLQAVDRLSQQSVEGIVAIAPNPAVSHALAEVPAGLPCVGVGAADTHVPTVRIDNAAGAALATRHLLDLGHRTVHHVAGPSDWPEAAERVEGWRGTLYAAGAIVPPVLPQEWTARSGYERGRILAVDPTVTAIFCANDQIALGVLRALHEAGRRVPDDVSVVGFDDMPDSGYFLPPLTTVRQDFAELGRRGIDVLLAQIANGNRDAGQVVLAPELVVRASTAAPRSH</sequence>
<organism evidence="6 7">
    <name type="scientific">Virgisporangium aliadipatigenens</name>
    <dbReference type="NCBI Taxonomy" id="741659"/>
    <lineage>
        <taxon>Bacteria</taxon>
        <taxon>Bacillati</taxon>
        <taxon>Actinomycetota</taxon>
        <taxon>Actinomycetes</taxon>
        <taxon>Micromonosporales</taxon>
        <taxon>Micromonosporaceae</taxon>
        <taxon>Virgisporangium</taxon>
    </lineage>
</organism>
<evidence type="ECO:0000256" key="2">
    <source>
        <dbReference type="ARBA" id="ARBA00023125"/>
    </source>
</evidence>
<evidence type="ECO:0000256" key="3">
    <source>
        <dbReference type="ARBA" id="ARBA00023163"/>
    </source>
</evidence>
<dbReference type="PROSITE" id="PS50932">
    <property type="entry name" value="HTH_LACI_2"/>
    <property type="match status" value="1"/>
</dbReference>
<feature type="domain" description="HTH lacI-type" evidence="5">
    <location>
        <begin position="36"/>
        <end position="88"/>
    </location>
</feature>
<accession>A0A8J3YJA6</accession>
<dbReference type="InterPro" id="IPR046335">
    <property type="entry name" value="LacI/GalR-like_sensor"/>
</dbReference>
<evidence type="ECO:0000313" key="7">
    <source>
        <dbReference type="Proteomes" id="UP000619260"/>
    </source>
</evidence>
<keyword evidence="1" id="KW-0805">Transcription regulation</keyword>
<dbReference type="Gene3D" id="1.10.260.40">
    <property type="entry name" value="lambda repressor-like DNA-binding domains"/>
    <property type="match status" value="1"/>
</dbReference>
<gene>
    <name evidence="6" type="ORF">Val02_18860</name>
</gene>
<comment type="caution">
    <text evidence="6">The sequence shown here is derived from an EMBL/GenBank/DDBJ whole genome shotgun (WGS) entry which is preliminary data.</text>
</comment>
<evidence type="ECO:0000256" key="4">
    <source>
        <dbReference type="SAM" id="MobiDB-lite"/>
    </source>
</evidence>
<protein>
    <submittedName>
        <fullName evidence="6">LacI family transcriptional regulator</fullName>
    </submittedName>
</protein>
<reference evidence="6" key="1">
    <citation type="submission" date="2021-01" db="EMBL/GenBank/DDBJ databases">
        <title>Whole genome shotgun sequence of Virgisporangium aliadipatigenens NBRC 105644.</title>
        <authorList>
            <person name="Komaki H."/>
            <person name="Tamura T."/>
        </authorList>
    </citation>
    <scope>NUCLEOTIDE SEQUENCE</scope>
    <source>
        <strain evidence="6">NBRC 105644</strain>
    </source>
</reference>
<keyword evidence="2" id="KW-0238">DNA-binding</keyword>
<dbReference type="PANTHER" id="PTHR30146">
    <property type="entry name" value="LACI-RELATED TRANSCRIPTIONAL REPRESSOR"/>
    <property type="match status" value="1"/>
</dbReference>
<dbReference type="GO" id="GO:0000976">
    <property type="term" value="F:transcription cis-regulatory region binding"/>
    <property type="evidence" value="ECO:0007669"/>
    <property type="project" value="TreeGrafter"/>
</dbReference>
<dbReference type="SMART" id="SM00354">
    <property type="entry name" value="HTH_LACI"/>
    <property type="match status" value="1"/>
</dbReference>
<dbReference type="CDD" id="cd01574">
    <property type="entry name" value="PBP1_LacI"/>
    <property type="match status" value="1"/>
</dbReference>
<dbReference type="Proteomes" id="UP000619260">
    <property type="component" value="Unassembled WGS sequence"/>
</dbReference>
<dbReference type="InterPro" id="IPR000843">
    <property type="entry name" value="HTH_LacI"/>
</dbReference>
<dbReference type="PROSITE" id="PS00356">
    <property type="entry name" value="HTH_LACI_1"/>
    <property type="match status" value="1"/>
</dbReference>
<dbReference type="SUPFAM" id="SSF53822">
    <property type="entry name" value="Periplasmic binding protein-like I"/>
    <property type="match status" value="1"/>
</dbReference>
<dbReference type="GO" id="GO:0003700">
    <property type="term" value="F:DNA-binding transcription factor activity"/>
    <property type="evidence" value="ECO:0007669"/>
    <property type="project" value="TreeGrafter"/>
</dbReference>
<evidence type="ECO:0000259" key="5">
    <source>
        <dbReference type="PROSITE" id="PS50932"/>
    </source>
</evidence>